<dbReference type="InterPro" id="IPR052408">
    <property type="entry name" value="Exonuclease_MUT-7-like"/>
</dbReference>
<dbReference type="PANTHER" id="PTHR47765">
    <property type="entry name" value="3'-5' EXONUCLEASE DOMAIN-CONTAINING PROTEIN"/>
    <property type="match status" value="1"/>
</dbReference>
<keyword evidence="3" id="KW-1185">Reference proteome</keyword>
<proteinExistence type="predicted"/>
<organism evidence="2 3">
    <name type="scientific">Cirrhinus molitorella</name>
    <name type="common">mud carp</name>
    <dbReference type="NCBI Taxonomy" id="172907"/>
    <lineage>
        <taxon>Eukaryota</taxon>
        <taxon>Metazoa</taxon>
        <taxon>Chordata</taxon>
        <taxon>Craniata</taxon>
        <taxon>Vertebrata</taxon>
        <taxon>Euteleostomi</taxon>
        <taxon>Actinopterygii</taxon>
        <taxon>Neopterygii</taxon>
        <taxon>Teleostei</taxon>
        <taxon>Ostariophysi</taxon>
        <taxon>Cypriniformes</taxon>
        <taxon>Cyprinidae</taxon>
        <taxon>Labeoninae</taxon>
        <taxon>Labeonini</taxon>
        <taxon>Cirrhinus</taxon>
    </lineage>
</organism>
<accession>A0ABR3MQN6</accession>
<feature type="domain" description="Mut7-C RNAse" evidence="1">
    <location>
        <begin position="306"/>
        <end position="340"/>
    </location>
</feature>
<reference evidence="2 3" key="1">
    <citation type="submission" date="2023-09" db="EMBL/GenBank/DDBJ databases">
        <authorList>
            <person name="Wang M."/>
        </authorList>
    </citation>
    <scope>NUCLEOTIDE SEQUENCE [LARGE SCALE GENOMIC DNA]</scope>
    <source>
        <strain evidence="2">GT-2023</strain>
        <tissue evidence="2">Liver</tissue>
    </source>
</reference>
<sequence>MNHEDFTIAFRTCLSVSVKESKQGKKERCETQHEACATECGGAPMTRHRETGRDKYRRVTVGVVGRLAKELSSERGASINRVGGKASFTEAKLAHKTPSAPLSPAAKAHTKSLLTGHYSPTPAVLCRAPVPKQPPLVQSCQETSLGMSRSKTNRGEFSQHMYVVRGRERSVGSCATVWSGFGLVTPRVFMYEAKLVHVVLEANTDGERALRRGRHEFEELAVQACNCNEYFKLSREDMTRMMKERGLLQDIVSKGDDCESQDEAQAEYNSWRPPEGPEFTPHCRWAPRTALDPQTFKFPSGAEVQLETVPPGLLPRIPVYFICTGCGKVFWEGTHYDRVLSQFQEVLHLSEVVAAKA</sequence>
<name>A0ABR3MQN6_9TELE</name>
<dbReference type="Proteomes" id="UP001558613">
    <property type="component" value="Unassembled WGS sequence"/>
</dbReference>
<evidence type="ECO:0000313" key="2">
    <source>
        <dbReference type="EMBL" id="KAL1266930.1"/>
    </source>
</evidence>
<comment type="caution">
    <text evidence="2">The sequence shown here is derived from an EMBL/GenBank/DDBJ whole genome shotgun (WGS) entry which is preliminary data.</text>
</comment>
<evidence type="ECO:0000313" key="3">
    <source>
        <dbReference type="Proteomes" id="UP001558613"/>
    </source>
</evidence>
<dbReference type="Pfam" id="PF01927">
    <property type="entry name" value="Mut7-C"/>
    <property type="match status" value="1"/>
</dbReference>
<protein>
    <recommendedName>
        <fullName evidence="1">Mut7-C RNAse domain-containing protein</fullName>
    </recommendedName>
</protein>
<dbReference type="EMBL" id="JAYMGO010000010">
    <property type="protein sequence ID" value="KAL1266930.1"/>
    <property type="molecule type" value="Genomic_DNA"/>
</dbReference>
<dbReference type="InterPro" id="IPR002782">
    <property type="entry name" value="Mut7-C_RNAse_dom"/>
</dbReference>
<dbReference type="PANTHER" id="PTHR47765:SF2">
    <property type="entry name" value="EXONUCLEASE MUT-7 HOMOLOG"/>
    <property type="match status" value="1"/>
</dbReference>
<gene>
    <name evidence="2" type="ORF">QQF64_002605</name>
</gene>
<evidence type="ECO:0000259" key="1">
    <source>
        <dbReference type="Pfam" id="PF01927"/>
    </source>
</evidence>